<evidence type="ECO:0000313" key="1">
    <source>
        <dbReference type="EMBL" id="GMR59601.1"/>
    </source>
</evidence>
<protein>
    <submittedName>
        <fullName evidence="1">Uncharacterized protein</fullName>
    </submittedName>
</protein>
<dbReference type="Proteomes" id="UP001328107">
    <property type="component" value="Unassembled WGS sequence"/>
</dbReference>
<name>A0AAN5DA29_9BILA</name>
<reference evidence="2" key="1">
    <citation type="submission" date="2022-10" db="EMBL/GenBank/DDBJ databases">
        <title>Genome assembly of Pristionchus species.</title>
        <authorList>
            <person name="Yoshida K."/>
            <person name="Sommer R.J."/>
        </authorList>
    </citation>
    <scope>NUCLEOTIDE SEQUENCE [LARGE SCALE GENOMIC DNA]</scope>
    <source>
        <strain evidence="2">RS5460</strain>
    </source>
</reference>
<comment type="caution">
    <text evidence="1">The sequence shown here is derived from an EMBL/GenBank/DDBJ whole genome shotgun (WGS) entry which is preliminary data.</text>
</comment>
<feature type="non-terminal residue" evidence="1">
    <location>
        <position position="145"/>
    </location>
</feature>
<dbReference type="AlphaFoldDB" id="A0AAN5DA29"/>
<dbReference type="EMBL" id="BTRK01000006">
    <property type="protein sequence ID" value="GMR59601.1"/>
    <property type="molecule type" value="Genomic_DNA"/>
</dbReference>
<organism evidence="1 2">
    <name type="scientific">Pristionchus mayeri</name>
    <dbReference type="NCBI Taxonomy" id="1317129"/>
    <lineage>
        <taxon>Eukaryota</taxon>
        <taxon>Metazoa</taxon>
        <taxon>Ecdysozoa</taxon>
        <taxon>Nematoda</taxon>
        <taxon>Chromadorea</taxon>
        <taxon>Rhabditida</taxon>
        <taxon>Rhabditina</taxon>
        <taxon>Diplogasteromorpha</taxon>
        <taxon>Diplogasteroidea</taxon>
        <taxon>Neodiplogasteridae</taxon>
        <taxon>Pristionchus</taxon>
    </lineage>
</organism>
<sequence length="145" mass="17289">LNVRKVEGGYEVRQRRFHRGFIDENYRDQSTRWTIPLTIRRKIPLTEEWREVESRVMWSQYDVIFIESASPILINSDGQYYYRVIYDDYKPFYAHPNTTMNTERRLQQTKVLDDAMGGMLSGYIDPSLVFRFAAHSGIDMPNSFF</sequence>
<proteinExistence type="predicted"/>
<accession>A0AAN5DA29</accession>
<dbReference type="Gene3D" id="2.60.40.1910">
    <property type="match status" value="1"/>
</dbReference>
<gene>
    <name evidence="1" type="ORF">PMAYCL1PPCAC_29796</name>
</gene>
<keyword evidence="2" id="KW-1185">Reference proteome</keyword>
<evidence type="ECO:0000313" key="2">
    <source>
        <dbReference type="Proteomes" id="UP001328107"/>
    </source>
</evidence>
<feature type="non-terminal residue" evidence="1">
    <location>
        <position position="1"/>
    </location>
</feature>